<feature type="compositionally biased region" description="Basic and acidic residues" evidence="10">
    <location>
        <begin position="4523"/>
        <end position="4535"/>
    </location>
</feature>
<feature type="compositionally biased region" description="Polar residues" evidence="10">
    <location>
        <begin position="4719"/>
        <end position="4733"/>
    </location>
</feature>
<evidence type="ECO:0000256" key="6">
    <source>
        <dbReference type="ARBA" id="ARBA00022840"/>
    </source>
</evidence>
<keyword evidence="11" id="KW-1133">Transmembrane helix</keyword>
<evidence type="ECO:0000313" key="14">
    <source>
        <dbReference type="Proteomes" id="UP000026961"/>
    </source>
</evidence>
<feature type="region of interest" description="Disordered" evidence="10">
    <location>
        <begin position="4686"/>
        <end position="4734"/>
    </location>
</feature>
<evidence type="ECO:0000256" key="8">
    <source>
        <dbReference type="ARBA" id="ARBA00023242"/>
    </source>
</evidence>
<dbReference type="FunFam" id="3.40.50.300:FF:002238">
    <property type="entry name" value="Midasin"/>
    <property type="match status" value="1"/>
</dbReference>
<evidence type="ECO:0000256" key="1">
    <source>
        <dbReference type="ARBA" id="ARBA00004604"/>
    </source>
</evidence>
<feature type="region of interest" description="Disordered" evidence="10">
    <location>
        <begin position="4318"/>
        <end position="4617"/>
    </location>
</feature>
<dbReference type="FunFam" id="3.40.50.300:FF:001368">
    <property type="entry name" value="Midasin"/>
    <property type="match status" value="1"/>
</dbReference>
<feature type="compositionally biased region" description="Acidic residues" evidence="10">
    <location>
        <begin position="4468"/>
        <end position="4477"/>
    </location>
</feature>
<dbReference type="GO" id="GO:0000027">
    <property type="term" value="P:ribosomal large subunit assembly"/>
    <property type="evidence" value="ECO:0007669"/>
    <property type="project" value="InterPro"/>
</dbReference>
<dbReference type="InterPro" id="IPR027417">
    <property type="entry name" value="P-loop_NTPase"/>
</dbReference>
<dbReference type="PROSITE" id="PS00675">
    <property type="entry name" value="SIGMA54_INTERACT_1"/>
    <property type="match status" value="1"/>
</dbReference>
<feature type="compositionally biased region" description="Polar residues" evidence="10">
    <location>
        <begin position="4586"/>
        <end position="4617"/>
    </location>
</feature>
<evidence type="ECO:0000256" key="11">
    <source>
        <dbReference type="SAM" id="Phobius"/>
    </source>
</evidence>
<evidence type="ECO:0000256" key="2">
    <source>
        <dbReference type="ARBA" id="ARBA00004642"/>
    </source>
</evidence>
<dbReference type="InterPro" id="IPR036465">
    <property type="entry name" value="vWFA_dom_sf"/>
</dbReference>
<dbReference type="GO" id="GO:0030687">
    <property type="term" value="C:preribosome, large subunit precursor"/>
    <property type="evidence" value="ECO:0007669"/>
    <property type="project" value="TreeGrafter"/>
</dbReference>
<dbReference type="InterPro" id="IPR040848">
    <property type="entry name" value="AAA_lid_7"/>
</dbReference>
<evidence type="ECO:0000256" key="4">
    <source>
        <dbReference type="ARBA" id="ARBA00017143"/>
    </source>
</evidence>
<feature type="compositionally biased region" description="Basic and acidic residues" evidence="10">
    <location>
        <begin position="4381"/>
        <end position="4395"/>
    </location>
</feature>
<evidence type="ECO:0000256" key="9">
    <source>
        <dbReference type="PIRNR" id="PIRNR010340"/>
    </source>
</evidence>
<dbReference type="Pfam" id="PF07728">
    <property type="entry name" value="AAA_5"/>
    <property type="match status" value="7"/>
</dbReference>
<dbReference type="InterPro" id="IPR002035">
    <property type="entry name" value="VWF_A"/>
</dbReference>
<dbReference type="GO" id="GO:0005654">
    <property type="term" value="C:nucleoplasm"/>
    <property type="evidence" value="ECO:0007669"/>
    <property type="project" value="UniProtKB-SubCell"/>
</dbReference>
<dbReference type="InterPro" id="IPR012099">
    <property type="entry name" value="Midasin"/>
</dbReference>
<dbReference type="SUPFAM" id="SSF52540">
    <property type="entry name" value="P-loop containing nucleoside triphosphate hydrolases"/>
    <property type="match status" value="6"/>
</dbReference>
<organism evidence="13">
    <name type="scientific">Oryza glumipatula</name>
    <dbReference type="NCBI Taxonomy" id="40148"/>
    <lineage>
        <taxon>Eukaryota</taxon>
        <taxon>Viridiplantae</taxon>
        <taxon>Streptophyta</taxon>
        <taxon>Embryophyta</taxon>
        <taxon>Tracheophyta</taxon>
        <taxon>Spermatophyta</taxon>
        <taxon>Magnoliopsida</taxon>
        <taxon>Liliopsida</taxon>
        <taxon>Poales</taxon>
        <taxon>Poaceae</taxon>
        <taxon>BOP clade</taxon>
        <taxon>Oryzoideae</taxon>
        <taxon>Oryzeae</taxon>
        <taxon>Oryzinae</taxon>
        <taxon>Oryza</taxon>
    </lineage>
</organism>
<feature type="compositionally biased region" description="Basic and acidic residues" evidence="10">
    <location>
        <begin position="4692"/>
        <end position="4714"/>
    </location>
</feature>
<feature type="compositionally biased region" description="Basic and acidic residues" evidence="10">
    <location>
        <begin position="4268"/>
        <end position="4278"/>
    </location>
</feature>
<keyword evidence="7 9" id="KW-0143">Chaperone</keyword>
<evidence type="ECO:0000256" key="10">
    <source>
        <dbReference type="SAM" id="MobiDB-lite"/>
    </source>
</evidence>
<dbReference type="PANTHER" id="PTHR48103">
    <property type="entry name" value="MIDASIN-RELATED"/>
    <property type="match status" value="1"/>
</dbReference>
<feature type="compositionally biased region" description="Acidic residues" evidence="10">
    <location>
        <begin position="4415"/>
        <end position="4431"/>
    </location>
</feature>
<evidence type="ECO:0000259" key="12">
    <source>
        <dbReference type="PROSITE" id="PS50234"/>
    </source>
</evidence>
<feature type="domain" description="VWFA" evidence="12">
    <location>
        <begin position="4875"/>
        <end position="5070"/>
    </location>
</feature>
<evidence type="ECO:0000256" key="5">
    <source>
        <dbReference type="ARBA" id="ARBA00022741"/>
    </source>
</evidence>
<keyword evidence="11" id="KW-0812">Transmembrane</keyword>
<dbReference type="PROSITE" id="PS50234">
    <property type="entry name" value="VWFA"/>
    <property type="match status" value="1"/>
</dbReference>
<keyword evidence="6 9" id="KW-0067">ATP-binding</keyword>
<dbReference type="InterPro" id="IPR025662">
    <property type="entry name" value="Sigma_54_int_dom_ATP-bd_1"/>
</dbReference>
<feature type="region of interest" description="Disordered" evidence="10">
    <location>
        <begin position="4632"/>
        <end position="4654"/>
    </location>
</feature>
<evidence type="ECO:0000313" key="13">
    <source>
        <dbReference type="EnsemblPlants" id="OGLUM10G11940.3"/>
    </source>
</evidence>
<dbReference type="FunFam" id="3.40.50.410:FF:000114">
    <property type="entry name" value="Midasin"/>
    <property type="match status" value="1"/>
</dbReference>
<dbReference type="Pfam" id="PF17865">
    <property type="entry name" value="AAA_lid_5"/>
    <property type="match status" value="1"/>
</dbReference>
<sequence>MSLDGSFSAAAAAARLLARCPALRADPRVLALASSTAGGGGGGPSRDDVAAALAEPLLHPRYTVPVVGCFLPLAPALLDRAVGLLRAAGAAALRSDDPAAREGEEAGEGDLRVVEFYLSRGRGLRLHEIACLALARALDLAPYLLRHLLNYFKFAPPPFQRFLSGGVPSQIPIKVGLHLLLDATQVSYRFLELEPRVFCEQWDWSCFLDLVYSTADYSLVDYSLYSVVLDLRWCAIQILMVVLKASDEAVESFGLGADEAFTCFLRSFAQILPWRKPLCIFKPKKLIVKLMQMDSLVWLILCQIGMSFLWDGSMAVESYEVALMAVNQKWPILLYGPVGAGKTALINKLAQIGGNRVLFIHMDEQMDGRTLIGSYVCTEKPGEFKWSPGSLTQAVIKGFWIVFEDIDKAPSDVQSILLPLLEGSSSFSVGHAEAVEVAENFRLFATVTTSKNDVSHALEDTFEKANLLVSYQFGGLNLAGGSSECLVQRFSLRDLLKWCKRIRGVDLNFKGLGLSSSCCKLIYFEARHTDLQVGRVTLQCSDKPVLIQKGPFADIRRALEVLERVACSIKFNEPVLLVGETGTGKTTLVQNLASWLKQPLTVVNLSQQSDISDLLGGFKPADARSICFPLYIEFKDLFCRSFSGKDNEAILRHCDVYVMEKKWKKLLRALEKCVEKAQKLIDGNSRSNSGSKRKRPLPAQVISDWDSFSSRLNAACSQIGSEIGMSFQFVEGAFVSALRNGHWILLDEVNLAPPETLQRIGAVLDGESGTLCLAERGDVDYIERHPCFRMFACMNPATDAGKRELPYTFRSRFTEFFVDDLIDDDDLRLFVSKYLDGLHAAKGVADSIVRFYKAAKKESEEKLQDGANQKPQFSLRSLSRSLGYIKNAERKFGFKKALYDGFCMFFLTMLDAPSAKIINSLIVSLLLDGRVPPRISFADYFVEKPKLLNGSESDDFLRSYVLTNSVTEHIVNLARAVYIKKYPVLLQGPTSSGKTSLVRFLAAQTGHEFVRINNHEHTDLQEYLGTYVTDSHGKLQFQEGALVKAVREGHWIVLDELNLAPSDVLEALNRLLDDNRELFVPELQETIPAHPNFMLFATQNPPVLYGGRKILSRAFRNRFIEVHVDEIPEDELITILEQRCSIACSYATRMVQVMKDLQTHRQNSRVFAGKHGFITPRDLFRWANRYRLFEGKSYEDLAKDGYLLLAERLRDDTEKAVVQEVLERHLHVKLSISNLYNMEVSCDNNLSRESIRLRVQETFGNITWTESMWRLYFLIERCYRSREPVLLVGETGGGKTTVCQVLSAVLGVKLHILNCHQYTETSDFIGGFCPIRDRSKIAMEFKHLITKMKQLKIFIHVAGDMSFPADISGAVSVVNHIDEILDRYIKEKELFPQVPPHDFAAMEQIKLDLMQLHKRWQAIFLWQDGSLVQAMKNGDLFLIDEISLADDSVLERLNSVLEPERKLSLAEKGGSVLEKVVAHPNFFILATMNPGGDYGKKELSPALRNRFTEVWVPAVTNVDELKSIAIERFTNAEVSCFGDCIVNFWMWFNQLHTGRMLTIRDLLSWISFINVTERNLGPQQALIHGLFLVLLDGLTLGMNVSKTEATELRRTCLSFLLEELQKVEGKPLNSDLHDLKNYGWGNHTREIDIGQPDHFGIMPFYIDTGHFTRKQQGFQFMAPTTSKNVFRVLRGMQLPKPLLLEGSPGVGKTSLIVALAGFSGHNVVRINLSEQTDMMDLLGSDLPVEGENGMEFAWSDGILLQALKNGSWVLLDELNLAPQSVLEGLNAILDHRAEVFIPELGHTYKCPPSFRVFACQNPSSQGGGRKGLPKSFLNRFTKVYVDELSESDYSFICKSQYPSIKDDILKKLISFNNRLYMDTMIHKKYGQEGSPWEFNLRDIIRSCEMIVGACETARGYPETSMVDCFLNTVYLQRMRTVADREEVVKLFEEVFQTNVWWLEVHLLEEIVSTLAKFRIANSTFSLVPSIALKLPCTVSIKLSGNTLNEVNLSSATDVSELLGCFEQYNFFRHYKVVISQVERYIDEYFSLSQYIQWKSLVADRKTLFVKWFEFVIAKKFSSICISTLVEMSKNSSLPSLSLVRDIVEDMKCDMEMFDLPVSFNKDDLSKTLRSIFYLQQNEAVHQPVKFEWVAGDLIRAIECGEWIVLDNANFCNPTVLDRINSLVEQERSIVVNECGLVDGNPVILKAHPKFRMFLTINAKHGEVSRAMRNRGVEIFLMNQNLSINGCSNAAEDSERRDITRFLISCGIPRMELVSSMSEAHLYAKAAGLRLGTNITLLEITRWVQLFKQLLIKGNQFLWSLHLSWEHTYLPSLGEVCSNIVEEGKLRFLFPTVSDKQSVKPCVTGLFNSELADQMLFIAANWVMEQSTENDLKLYAIWFNWCNHLLQPYCNFFENYGNILKQESDHPIWHSILECYREIVAYHKIDVVAHPIPLLSMRLLDMTCSVTLKDCHNRLRNSRNGLSLLRLTLQQWQFETKFPDHGIMEVTMLPALKSLRCLEGEVLKMVVKSRKLLQIYSRLIDYHRSIWKMILLSQFEGLPVVWNLLKKEILKLQPKFPVEVGIFLMESVNLNSLQDFNLHYDKPTLWVYGGHPIVPSSGRIFYKIQDILAFSAAVWPRKNLLKGHFDDNQHFVDAMLSANQDLRNLAMEGLSMASLAATITEEEDSTVLAQLDEVHKRLVEKVDWEKKNLEVLSKASTTEIIANIEYMLKYAMDFQLGSSSRSPFEFTQHQIIWWIHHAWATVDNAYKLALECSAVHVQFSVTHDETCDLAHLTKMDAIDTILQEDLRVMDYQKNRLVLRISSRNLWEGVSFAGNFVLSLHSAADSLFKQIIVVHKKHFKQEEYSKLESILFQQSEHRVKKEDLDTACALLSRSSHGVLASLAGLHELIGSLLLELHSPFSQGYLMHLGAAWVYIGELRFRLLLSSYNPDPAFESAFMHSHILEKISLLELEGKVRHQCEELAGSSSAEDGYDQKLLQELKTKEKSIRAKVVFRPPQSRHKSLIAACCEFEERLSECKSLLTSLNGDGVGQLEIDRVCNWQITSRNFIKRLTEEYVEYVDLIQPIQVAVYEMKLGLAIALSGYLEREYLKKIKEDDIERALGAIFAIMQFPSGSATGNVSVDMPDLTKYVNDDQLEIRYNEVSDLAMLKKLAAVSSQLHVGEVADKLKSHSQMLVSIHHISLVRTTYRVCYSLILDKTSYLSLKETFDQFTSMWVDMKSSLKARENDDSQYYKFRSRIIDIHDIFKGGVPSLSDMDAEGNAVADTEEKLEQDFLKIMERTDEENSAVEDSWDLIPESILKCIVTIHNQLFGSPDLVEKPSKCQISDDLKIQSFMDSYQLGARILKDLPELTSSTFDEKLMPEHLLRVCLEYRQTCAPSLECNTYNAYKDPNPSILFKMVEPLTALQEKVRYFLDEWPGHPGLLKILDIITSLLAIPLSTPLSKVLLGLQLLVGKAQTLQENDSKFFLKDHLPQLFIIVSSWQRLELECWPILLQEVLEKYESNALKLWFPLRALLTQSCDISKNEEISIIKSVEEFVQTSSIGEFKRRLHLLLAFHGELSDGAGVGAYSSNSLKKIQNILYNMFGYYMQFLPLVLGEIEGGKGSIEKDLKDQVKLYRWEQDPHSASIENFKRTRQKVFKLLQRFNDILQKPVMVLLNQESVARKVPCWLDQQMPESEFPVDLGKLSGRFLWYTKWANQSKLSFQALQHTNATDIGVHNEEFARVVFHNTNCQQAESELEDRLNFFWAAIERICNAADFGSILKSGKKNQKKTALSNLFKTLEECGLSKHRPMGREGNELAAPSPFLEQSYITTHLLQQVISKKMPEDASVAHATLLSTNNWKNANQQYFKCLAMMQQLRQISLKFNKDLGLEEVNRATSFMDHLLSIMSEQRHFAYNMFEQLNEFRHAILLLGSGGDSDYLSSCQSVLLNSMWQQKQFFDNILAMTMDTNLLLRSFIDCHHDPCDNIQVEVSAMSTLFEKFIARFSESKDLLDKYLLGSNYMIAGSHKNMPLATREMEQLVAANCQLISMFREDIQVLCHQDVSMRSVKKVLLSRFEELLEKGNSPMAILSRKVDEDKHMLSSDVLHNLEASYAEAFKEIFSLAVGVVGKLTDQGISTDGTHDSLEGNITLWKDILQTYVMNLQMGHLFDASKKLTVSVRRLVDIKPELRSSIGMQLMHLHALLGLVLSAAEGILSELLEAHRTTSEMTRALGDLLIHLFAEGFGSTDDTTEDASDGPQQDATGTGMGEGEGKESASSKIDDISQLEGTANEMDALRKPDQAPKNDDDAVEMQDDFNAELSDVSEDPEGNDSGDEDDDTNLENQMGDTGDASEMVGKKSWDKDEDDDPNRSTEKYESGSSAKETQKNDRELRAKDEGALEEDPMETDCDEQGKNNNLEDDPSTCEDVDQDTNDLMDKADAYDDRTAPELPEPKDDSEDVDMDGTEHIDEMDADGEELSPEEEKLAADGSLDASDDVEDVDAAQHGDNEIDGEQEHAEDGQMETNNMEKELHNIESLEHPSQGIQPNNAEMDYNRESESNLANSTNMNSAAAPSVNFSSNEVPSLEISMPNSGDGSRLLSNSKPELQTDTPPSQIKQTNPFRSIGDAMADWKERAKVSADTQDHQPEAEHHIDDESATEFRYVPDSEQSTSQALGNATADQINDDLQVKQSSMEDENRVQKEEHNTDRAPGDDHNLEVPHLQASQSRTNKSENANNLEHREIQTDTYVQDSVQGETDETFGDFVSFKQPPADEKTVMRDDLANDRELSTPMEIDITDVDMKGPIVDWKSVELTTMKLSQELAEQLRLVMEPTLASKLQGDYRTGKRINMKKVIPYIASHFRRDKIWLRRTKPNKRNYQVVIAVDDSRSMSEGKCGKVAIEALVTVCRAMSQLEVGQFAVASFGKKGNVKVLHDFDQVFNGEAGTNQDNKLEDEPVADLLMHLNTMLDTAVARSRTPSGQNPLQQLVLIISDGKFHEKENLKRCVRNVLNRKRMIAYVLLDGHEESIMDSLEVSYQGTKLTMGKYMDSFPFPYYVMLKNIEALPRTLADLLRQVQIILCLSSCYLRTNGWFTHFCSLVPLCLTCGLVFSLLQWFELMQSANE</sequence>
<dbReference type="FunFam" id="3.40.50.300:FF:001861">
    <property type="entry name" value="Midasin"/>
    <property type="match status" value="1"/>
</dbReference>
<dbReference type="FunFam" id="3.40.50.300:FF:000582">
    <property type="entry name" value="Midasin"/>
    <property type="match status" value="1"/>
</dbReference>
<comment type="similarity">
    <text evidence="3 9">Belongs to the midasin family.</text>
</comment>
<dbReference type="GO" id="GO:0005524">
    <property type="term" value="F:ATP binding"/>
    <property type="evidence" value="ECO:0007669"/>
    <property type="project" value="UniProtKB-KW"/>
</dbReference>
<feature type="compositionally biased region" description="Basic and acidic residues" evidence="10">
    <location>
        <begin position="4432"/>
        <end position="4451"/>
    </location>
</feature>
<dbReference type="GO" id="GO:0005730">
    <property type="term" value="C:nucleolus"/>
    <property type="evidence" value="ECO:0007669"/>
    <property type="project" value="UniProtKB-SubCell"/>
</dbReference>
<keyword evidence="8 9" id="KW-0539">Nucleus</keyword>
<comment type="subcellular location">
    <subcellularLocation>
        <location evidence="1">Nucleus</location>
        <location evidence="1">Nucleolus</location>
    </subcellularLocation>
    <subcellularLocation>
        <location evidence="2">Nucleus</location>
        <location evidence="2">Nucleoplasm</location>
    </subcellularLocation>
</comment>
<dbReference type="SMART" id="SM00382">
    <property type="entry name" value="AAA"/>
    <property type="match status" value="5"/>
</dbReference>
<evidence type="ECO:0000256" key="7">
    <source>
        <dbReference type="ARBA" id="ARBA00023186"/>
    </source>
</evidence>
<dbReference type="PANTHER" id="PTHR48103:SF2">
    <property type="entry name" value="MIDASIN"/>
    <property type="match status" value="1"/>
</dbReference>
<dbReference type="CDD" id="cd00009">
    <property type="entry name" value="AAA"/>
    <property type="match status" value="1"/>
</dbReference>
<dbReference type="InterPro" id="IPR048617">
    <property type="entry name" value="MDN1_AAA_lid_4"/>
</dbReference>
<keyword evidence="14" id="KW-1185">Reference proteome</keyword>
<dbReference type="Gene3D" id="3.40.50.300">
    <property type="entry name" value="P-loop containing nucleotide triphosphate hydrolases"/>
    <property type="match status" value="6"/>
</dbReference>
<feature type="compositionally biased region" description="Polar residues" evidence="10">
    <location>
        <begin position="4556"/>
        <end position="4579"/>
    </location>
</feature>
<protein>
    <recommendedName>
        <fullName evidence="4 9">Midasin</fullName>
    </recommendedName>
</protein>
<feature type="region of interest" description="Disordered" evidence="10">
    <location>
        <begin position="4245"/>
        <end position="4278"/>
    </location>
</feature>
<reference evidence="13" key="2">
    <citation type="submission" date="2018-05" db="EMBL/GenBank/DDBJ databases">
        <title>OgluRS3 (Oryza glumaepatula Reference Sequence Version 3).</title>
        <authorList>
            <person name="Zhang J."/>
            <person name="Kudrna D."/>
            <person name="Lee S."/>
            <person name="Talag J."/>
            <person name="Welchert J."/>
            <person name="Wing R.A."/>
        </authorList>
    </citation>
    <scope>NUCLEOTIDE SEQUENCE [LARGE SCALE GENOMIC DNA]</scope>
</reference>
<feature type="compositionally biased region" description="Acidic residues" evidence="10">
    <location>
        <begin position="4318"/>
        <end position="4338"/>
    </location>
</feature>
<dbReference type="PIRSF" id="PIRSF010340">
    <property type="entry name" value="Midasin"/>
    <property type="match status" value="1"/>
</dbReference>
<dbReference type="EnsemblPlants" id="OGLUM10G11940.3">
    <property type="protein sequence ID" value="OGLUM10G11940.3"/>
    <property type="gene ID" value="OGLUM10G11940"/>
</dbReference>
<feature type="compositionally biased region" description="Acidic residues" evidence="10">
    <location>
        <begin position="4396"/>
        <end position="4407"/>
    </location>
</feature>
<dbReference type="InterPro" id="IPR003593">
    <property type="entry name" value="AAA+_ATPase"/>
</dbReference>
<dbReference type="SUPFAM" id="SSF53300">
    <property type="entry name" value="vWA-like"/>
    <property type="match status" value="1"/>
</dbReference>
<accession>A0A0E0BB99</accession>
<feature type="compositionally biased region" description="Basic and acidic residues" evidence="10">
    <location>
        <begin position="4499"/>
        <end position="4516"/>
    </location>
</feature>
<dbReference type="GO" id="GO:0000055">
    <property type="term" value="P:ribosomal large subunit export from nucleus"/>
    <property type="evidence" value="ECO:0007669"/>
    <property type="project" value="TreeGrafter"/>
</dbReference>
<keyword evidence="11" id="KW-0472">Membrane</keyword>
<dbReference type="InterPro" id="IPR041190">
    <property type="entry name" value="Midasin_AAA_lid_5"/>
</dbReference>
<dbReference type="GO" id="GO:0016887">
    <property type="term" value="F:ATP hydrolysis activity"/>
    <property type="evidence" value="ECO:0007669"/>
    <property type="project" value="InterPro"/>
</dbReference>
<dbReference type="Pfam" id="PF21108">
    <property type="entry name" value="MDN1_4th"/>
    <property type="match status" value="1"/>
</dbReference>
<evidence type="ECO:0000256" key="3">
    <source>
        <dbReference type="ARBA" id="ARBA00007188"/>
    </source>
</evidence>
<reference evidence="13" key="1">
    <citation type="submission" date="2015-04" db="UniProtKB">
        <authorList>
            <consortium name="EnsemblPlants"/>
        </authorList>
    </citation>
    <scope>IDENTIFICATION</scope>
</reference>
<keyword evidence="5 9" id="KW-0547">Nucleotide-binding</keyword>
<dbReference type="FunFam" id="3.40.50.300:FF:000142">
    <property type="entry name" value="Midasin"/>
    <property type="match status" value="1"/>
</dbReference>
<feature type="compositionally biased region" description="Basic and acidic residues" evidence="10">
    <location>
        <begin position="4632"/>
        <end position="4651"/>
    </location>
</feature>
<proteinExistence type="inferred from homology"/>
<dbReference type="Gramene" id="OGLUM10G11940.3">
    <property type="protein sequence ID" value="OGLUM10G11940.3"/>
    <property type="gene ID" value="OGLUM10G11940"/>
</dbReference>
<dbReference type="Proteomes" id="UP000026961">
    <property type="component" value="Chromosome 10"/>
</dbReference>
<comment type="function">
    <text evidence="9">Nuclear chaperone required for maturation and nuclear export of pre-60S ribosome subunits.</text>
</comment>
<dbReference type="InterPro" id="IPR011704">
    <property type="entry name" value="ATPase_dyneun-rel_AAA"/>
</dbReference>
<feature type="transmembrane region" description="Helical" evidence="11">
    <location>
        <begin position="5086"/>
        <end position="5107"/>
    </location>
</feature>
<dbReference type="Pfam" id="PF17867">
    <property type="entry name" value="AAA_lid_7"/>
    <property type="match status" value="2"/>
</dbReference>
<name>A0A0E0BB99_9ORYZ</name>